<evidence type="ECO:0000256" key="9">
    <source>
        <dbReference type="SAM" id="SignalP"/>
    </source>
</evidence>
<dbReference type="InterPro" id="IPR001547">
    <property type="entry name" value="Glyco_hydro_5"/>
</dbReference>
<dbReference type="GO" id="GO:0030247">
    <property type="term" value="F:polysaccharide binding"/>
    <property type="evidence" value="ECO:0007669"/>
    <property type="project" value="UniProtKB-UniRule"/>
</dbReference>
<dbReference type="PROSITE" id="PS50853">
    <property type="entry name" value="FN3"/>
    <property type="match status" value="2"/>
</dbReference>
<dbReference type="PANTHER" id="PTHR35923:SF2">
    <property type="entry name" value="ENDOGLUCANASE"/>
    <property type="match status" value="1"/>
</dbReference>
<keyword evidence="5" id="KW-0119">Carbohydrate metabolism</keyword>
<evidence type="ECO:0000259" key="10">
    <source>
        <dbReference type="PROSITE" id="PS50853"/>
    </source>
</evidence>
<dbReference type="EC" id="3.2.1.4" evidence="2"/>
<keyword evidence="7" id="KW-0624">Polysaccharide degradation</keyword>
<feature type="domain" description="CBM2" evidence="11">
    <location>
        <begin position="634"/>
        <end position="743"/>
    </location>
</feature>
<proteinExistence type="predicted"/>
<dbReference type="PROSITE" id="PS00659">
    <property type="entry name" value="GLYCOSYL_HYDROL_F5"/>
    <property type="match status" value="1"/>
</dbReference>
<dbReference type="SMART" id="SM00060">
    <property type="entry name" value="FN3"/>
    <property type="match status" value="2"/>
</dbReference>
<dbReference type="Proteomes" id="UP000283374">
    <property type="component" value="Unassembled WGS sequence"/>
</dbReference>
<dbReference type="SUPFAM" id="SSF49265">
    <property type="entry name" value="Fibronectin type III"/>
    <property type="match status" value="1"/>
</dbReference>
<feature type="region of interest" description="Disordered" evidence="8">
    <location>
        <begin position="432"/>
        <end position="464"/>
    </location>
</feature>
<dbReference type="SMART" id="SM00637">
    <property type="entry name" value="CBD_II"/>
    <property type="match status" value="1"/>
</dbReference>
<name>A0A413RR99_9CELL</name>
<organism evidence="12 13">
    <name type="scientific">Cellulomonas rhizosphaerae</name>
    <dbReference type="NCBI Taxonomy" id="2293719"/>
    <lineage>
        <taxon>Bacteria</taxon>
        <taxon>Bacillati</taxon>
        <taxon>Actinomycetota</taxon>
        <taxon>Actinomycetes</taxon>
        <taxon>Micrococcales</taxon>
        <taxon>Cellulomonadaceae</taxon>
        <taxon>Cellulomonas</taxon>
    </lineage>
</organism>
<keyword evidence="4" id="KW-0136">Cellulose degradation</keyword>
<feature type="region of interest" description="Disordered" evidence="8">
    <location>
        <begin position="530"/>
        <end position="555"/>
    </location>
</feature>
<comment type="caution">
    <text evidence="12">The sequence shown here is derived from an EMBL/GenBank/DDBJ whole genome shotgun (WGS) entry which is preliminary data.</text>
</comment>
<sequence>MHATHRLRTLSIATAAAAALAAPLLLGAVPAQAAGPAASAGDDWLHTSGSKIVDESGKEVWLTGANWFGFNTTERVFHGLWSANITSLTKSMADRGINTVRVPISTQLLLEWKSGTFLPPNVNTYANPELTGMNSLQIFDYWLGLAEKYGIKVFLDVHSAEADNAGHFHPVWWKGTITTEDAYAAWEWVANRYKNDDTILGADVKNEPHGTASSSPRAKWDPTTDADNFKNFAQTAGRKILAINPHWLIFVEGIEVYPKAGKSWSSTNGADYDGTWWGGNLRGVKDYPIDLGANQDQLVYSPHDYGPLVAEQSWFTGTWDRSTLERDAWDPNWLYIHKQNIAPLLIGEWGGLLDGGRNEKWMVALRDLIVERRISHTFWVLNPNSGDTGGLLGYDWATWDEAKYALLKPALWQDGGKFVSLDHQVKLGGAGSTTGKSVSEVGTTTPTDTTAPSTPAGLTAGTPTTTTVPLSWTASTDNVAVTGYDVYQGTTLVGSSSTTSFTVTGLAASTSYTFSVRAKDAAGNRSSASTAVTARTATGTTTDTTAPTVPTGLRAGTATTSTIPLQWTASTDNTAVTGYDVYREGTLIGSTATTSYVATGLAAGTSYAFTVVAKDAAGNRSAASVALSASTAPDVVTTGTCAVTYAANGWSNGFTASVKVTNTGTTTISGWTLAFALSSGQQLTQGWSATWAQSGTGVTAKNLDWNATLAPGASTEIGFGGSHTGTNAAPTTFTLNGATCAVK</sequence>
<dbReference type="InterPro" id="IPR017853">
    <property type="entry name" value="GH"/>
</dbReference>
<feature type="compositionally biased region" description="Low complexity" evidence="8">
    <location>
        <begin position="530"/>
        <end position="552"/>
    </location>
</feature>
<feature type="compositionally biased region" description="Polar residues" evidence="8">
    <location>
        <begin position="433"/>
        <end position="442"/>
    </location>
</feature>
<evidence type="ECO:0000259" key="11">
    <source>
        <dbReference type="PROSITE" id="PS51173"/>
    </source>
</evidence>
<protein>
    <recommendedName>
        <fullName evidence="2">cellulase</fullName>
        <ecNumber evidence="2">3.2.1.4</ecNumber>
    </recommendedName>
</protein>
<dbReference type="GO" id="GO:0030245">
    <property type="term" value="P:cellulose catabolic process"/>
    <property type="evidence" value="ECO:0007669"/>
    <property type="project" value="UniProtKB-KW"/>
</dbReference>
<dbReference type="InterPro" id="IPR013783">
    <property type="entry name" value="Ig-like_fold"/>
</dbReference>
<dbReference type="PROSITE" id="PS51173">
    <property type="entry name" value="CBM2"/>
    <property type="match status" value="1"/>
</dbReference>
<evidence type="ECO:0000256" key="8">
    <source>
        <dbReference type="SAM" id="MobiDB-lite"/>
    </source>
</evidence>
<feature type="domain" description="Fibronectin type-III" evidence="10">
    <location>
        <begin position="454"/>
        <end position="539"/>
    </location>
</feature>
<dbReference type="InterPro" id="IPR008965">
    <property type="entry name" value="CBM2/CBM3_carb-bd_dom_sf"/>
</dbReference>
<dbReference type="SUPFAM" id="SSF49384">
    <property type="entry name" value="Carbohydrate-binding domain"/>
    <property type="match status" value="1"/>
</dbReference>
<dbReference type="Pfam" id="PF00150">
    <property type="entry name" value="Cellulase"/>
    <property type="match status" value="1"/>
</dbReference>
<dbReference type="InterPro" id="IPR001919">
    <property type="entry name" value="CBD2"/>
</dbReference>
<comment type="catalytic activity">
    <reaction evidence="1">
        <text>Endohydrolysis of (1-&gt;4)-beta-D-glucosidic linkages in cellulose, lichenin and cereal beta-D-glucans.</text>
        <dbReference type="EC" id="3.2.1.4"/>
    </reaction>
</comment>
<evidence type="ECO:0000256" key="1">
    <source>
        <dbReference type="ARBA" id="ARBA00000966"/>
    </source>
</evidence>
<accession>A0A413RR99</accession>
<dbReference type="EMBL" id="QWKP01000049">
    <property type="protein sequence ID" value="RHA44546.1"/>
    <property type="molecule type" value="Genomic_DNA"/>
</dbReference>
<feature type="chain" id="PRO_5019232153" description="cellulase" evidence="9">
    <location>
        <begin position="34"/>
        <end position="743"/>
    </location>
</feature>
<keyword evidence="13" id="KW-1185">Reference proteome</keyword>
<dbReference type="InterPro" id="IPR003961">
    <property type="entry name" value="FN3_dom"/>
</dbReference>
<dbReference type="InterPro" id="IPR036116">
    <property type="entry name" value="FN3_sf"/>
</dbReference>
<dbReference type="InterPro" id="IPR012291">
    <property type="entry name" value="CBM2_carb-bd_dom_sf"/>
</dbReference>
<evidence type="ECO:0000256" key="7">
    <source>
        <dbReference type="ARBA" id="ARBA00023326"/>
    </source>
</evidence>
<evidence type="ECO:0000256" key="3">
    <source>
        <dbReference type="ARBA" id="ARBA00022801"/>
    </source>
</evidence>
<evidence type="ECO:0000313" key="12">
    <source>
        <dbReference type="EMBL" id="RHA44546.1"/>
    </source>
</evidence>
<dbReference type="Gene3D" id="3.20.20.80">
    <property type="entry name" value="Glycosidases"/>
    <property type="match status" value="1"/>
</dbReference>
<dbReference type="SUPFAM" id="SSF51445">
    <property type="entry name" value="(Trans)glycosidases"/>
    <property type="match status" value="1"/>
</dbReference>
<dbReference type="Gene3D" id="2.60.40.290">
    <property type="match status" value="1"/>
</dbReference>
<dbReference type="OrthoDB" id="4902692at2"/>
<evidence type="ECO:0000313" key="13">
    <source>
        <dbReference type="Proteomes" id="UP000283374"/>
    </source>
</evidence>
<evidence type="ECO:0000256" key="4">
    <source>
        <dbReference type="ARBA" id="ARBA00023001"/>
    </source>
</evidence>
<evidence type="ECO:0000256" key="5">
    <source>
        <dbReference type="ARBA" id="ARBA00023277"/>
    </source>
</evidence>
<dbReference type="InterPro" id="IPR018366">
    <property type="entry name" value="CBM2_CS"/>
</dbReference>
<dbReference type="PANTHER" id="PTHR35923">
    <property type="entry name" value="MAJOR EXTRACELLULAR ENDOGLUCANASE"/>
    <property type="match status" value="1"/>
</dbReference>
<keyword evidence="6" id="KW-0326">Glycosidase</keyword>
<dbReference type="PROSITE" id="PS00561">
    <property type="entry name" value="CBM2_A"/>
    <property type="match status" value="1"/>
</dbReference>
<dbReference type="GO" id="GO:0008810">
    <property type="term" value="F:cellulase activity"/>
    <property type="evidence" value="ECO:0007669"/>
    <property type="project" value="UniProtKB-EC"/>
</dbReference>
<evidence type="ECO:0000256" key="2">
    <source>
        <dbReference type="ARBA" id="ARBA00012601"/>
    </source>
</evidence>
<feature type="signal peptide" evidence="9">
    <location>
        <begin position="1"/>
        <end position="33"/>
    </location>
</feature>
<reference evidence="12 13" key="1">
    <citation type="submission" date="2018-08" db="EMBL/GenBank/DDBJ databases">
        <title>Cellulomonas rhizosphaerae sp. nov., a novel actinomycete isolated from soil.</title>
        <authorList>
            <person name="Tian Y."/>
        </authorList>
    </citation>
    <scope>NUCLEOTIDE SEQUENCE [LARGE SCALE GENOMIC DNA]</scope>
    <source>
        <strain evidence="12 13">NEAU-TCZ24</strain>
    </source>
</reference>
<dbReference type="Gene3D" id="2.60.40.10">
    <property type="entry name" value="Immunoglobulins"/>
    <property type="match status" value="2"/>
</dbReference>
<dbReference type="InterPro" id="IPR018087">
    <property type="entry name" value="Glyco_hydro_5_CS"/>
</dbReference>
<feature type="domain" description="Fibronectin type-III" evidence="10">
    <location>
        <begin position="549"/>
        <end position="634"/>
    </location>
</feature>
<evidence type="ECO:0000256" key="6">
    <source>
        <dbReference type="ARBA" id="ARBA00023295"/>
    </source>
</evidence>
<dbReference type="Pfam" id="PF00553">
    <property type="entry name" value="CBM_2"/>
    <property type="match status" value="1"/>
</dbReference>
<feature type="compositionally biased region" description="Low complexity" evidence="8">
    <location>
        <begin position="443"/>
        <end position="464"/>
    </location>
</feature>
<gene>
    <name evidence="12" type="ORF">D1825_00670</name>
</gene>
<keyword evidence="3" id="KW-0378">Hydrolase</keyword>
<keyword evidence="9" id="KW-0732">Signal</keyword>
<dbReference type="CDD" id="cd00063">
    <property type="entry name" value="FN3"/>
    <property type="match status" value="1"/>
</dbReference>
<dbReference type="RefSeq" id="WP_118765613.1">
    <property type="nucleotide sequence ID" value="NZ_QWKP01000049.1"/>
</dbReference>
<dbReference type="Pfam" id="PF00041">
    <property type="entry name" value="fn3"/>
    <property type="match status" value="2"/>
</dbReference>
<dbReference type="AlphaFoldDB" id="A0A413RR99"/>